<dbReference type="AlphaFoldDB" id="A0A844GTT5"/>
<evidence type="ECO:0000313" key="3">
    <source>
        <dbReference type="EMBL" id="MTF38461.1"/>
    </source>
</evidence>
<feature type="region of interest" description="Disordered" evidence="1">
    <location>
        <begin position="1"/>
        <end position="21"/>
    </location>
</feature>
<name>A0A844GTT5_9CHRO</name>
<feature type="compositionally biased region" description="Polar residues" evidence="1">
    <location>
        <begin position="1"/>
        <end position="19"/>
    </location>
</feature>
<dbReference type="RefSeq" id="WP_099435231.1">
    <property type="nucleotide sequence ID" value="NZ_WMIA01000005.1"/>
</dbReference>
<gene>
    <name evidence="3" type="ORF">GGC33_05935</name>
</gene>
<comment type="caution">
    <text evidence="3">The sequence shown here is derived from an EMBL/GenBank/DDBJ whole genome shotgun (WGS) entry which is preliminary data.</text>
</comment>
<dbReference type="Proteomes" id="UP000437131">
    <property type="component" value="Unassembled WGS sequence"/>
</dbReference>
<organism evidence="3 4">
    <name type="scientific">Cyanobacterium aponinum 0216</name>
    <dbReference type="NCBI Taxonomy" id="2676140"/>
    <lineage>
        <taxon>Bacteria</taxon>
        <taxon>Bacillati</taxon>
        <taxon>Cyanobacteriota</taxon>
        <taxon>Cyanophyceae</taxon>
        <taxon>Oscillatoriophycideae</taxon>
        <taxon>Chroococcales</taxon>
        <taxon>Geminocystaceae</taxon>
        <taxon>Cyanobacterium</taxon>
    </lineage>
</organism>
<feature type="transmembrane region" description="Helical" evidence="2">
    <location>
        <begin position="38"/>
        <end position="58"/>
    </location>
</feature>
<keyword evidence="2" id="KW-0472">Membrane</keyword>
<proteinExistence type="predicted"/>
<keyword evidence="2" id="KW-1133">Transmembrane helix</keyword>
<protein>
    <submittedName>
        <fullName evidence="3">Uncharacterized protein</fullName>
    </submittedName>
</protein>
<evidence type="ECO:0000256" key="1">
    <source>
        <dbReference type="SAM" id="MobiDB-lite"/>
    </source>
</evidence>
<accession>A0A844GTT5</accession>
<evidence type="ECO:0000256" key="2">
    <source>
        <dbReference type="SAM" id="Phobius"/>
    </source>
</evidence>
<dbReference type="EMBL" id="WMIA01000005">
    <property type="protein sequence ID" value="MTF38461.1"/>
    <property type="molecule type" value="Genomic_DNA"/>
</dbReference>
<evidence type="ECO:0000313" key="4">
    <source>
        <dbReference type="Proteomes" id="UP000437131"/>
    </source>
</evidence>
<keyword evidence="2" id="KW-0812">Transmembrane</keyword>
<reference evidence="3 4" key="1">
    <citation type="submission" date="2019-11" db="EMBL/GenBank/DDBJ databases">
        <title>Isolation of a new High Light Tolerant Cyanobacteria.</title>
        <authorList>
            <person name="Dobson Z."/>
            <person name="Vaughn N."/>
            <person name="Vaughn M."/>
            <person name="Fromme P."/>
            <person name="Mazor Y."/>
        </authorList>
    </citation>
    <scope>NUCLEOTIDE SEQUENCE [LARGE SCALE GENOMIC DNA]</scope>
    <source>
        <strain evidence="3 4">0216</strain>
    </source>
</reference>
<sequence length="79" mass="8842">MNNNFFDPGQNSGNVNDFSADNEVEKISPQKKKEIQKLFIILLAIGLVIGIFTAWGVVTIMNNFGLTEKTNQFEKLHGN</sequence>